<dbReference type="InterPro" id="IPR018484">
    <property type="entry name" value="FGGY_N"/>
</dbReference>
<evidence type="ECO:0000313" key="5">
    <source>
        <dbReference type="EMBL" id="KKM20049.1"/>
    </source>
</evidence>
<feature type="compositionally biased region" description="Basic and acidic residues" evidence="3">
    <location>
        <begin position="309"/>
        <end position="332"/>
    </location>
</feature>
<name>A0A0F9IJU5_9ZZZZ</name>
<dbReference type="GO" id="GO:0016301">
    <property type="term" value="F:kinase activity"/>
    <property type="evidence" value="ECO:0007669"/>
    <property type="project" value="UniProtKB-KW"/>
</dbReference>
<evidence type="ECO:0000256" key="3">
    <source>
        <dbReference type="SAM" id="MobiDB-lite"/>
    </source>
</evidence>
<evidence type="ECO:0000259" key="4">
    <source>
        <dbReference type="Pfam" id="PF00370"/>
    </source>
</evidence>
<dbReference type="GO" id="GO:0005975">
    <property type="term" value="P:carbohydrate metabolic process"/>
    <property type="evidence" value="ECO:0007669"/>
    <property type="project" value="InterPro"/>
</dbReference>
<dbReference type="InterPro" id="IPR050406">
    <property type="entry name" value="FGGY_Carb_Kinase"/>
</dbReference>
<gene>
    <name evidence="5" type="ORF">LCGC14_1649470</name>
</gene>
<dbReference type="AlphaFoldDB" id="A0A0F9IJU5"/>
<reference evidence="5" key="1">
    <citation type="journal article" date="2015" name="Nature">
        <title>Complex archaea that bridge the gap between prokaryotes and eukaryotes.</title>
        <authorList>
            <person name="Spang A."/>
            <person name="Saw J.H."/>
            <person name="Jorgensen S.L."/>
            <person name="Zaremba-Niedzwiedzka K."/>
            <person name="Martijn J."/>
            <person name="Lind A.E."/>
            <person name="van Eijk R."/>
            <person name="Schleper C."/>
            <person name="Guy L."/>
            <person name="Ettema T.J."/>
        </authorList>
    </citation>
    <scope>NUCLEOTIDE SEQUENCE</scope>
</reference>
<feature type="domain" description="Carbohydrate kinase FGGY N-terminal" evidence="4">
    <location>
        <begin position="5"/>
        <end position="255"/>
    </location>
</feature>
<keyword evidence="2" id="KW-0418">Kinase</keyword>
<keyword evidence="1" id="KW-0808">Transferase</keyword>
<evidence type="ECO:0000256" key="1">
    <source>
        <dbReference type="ARBA" id="ARBA00022679"/>
    </source>
</evidence>
<dbReference type="PANTHER" id="PTHR43095">
    <property type="entry name" value="SUGAR KINASE"/>
    <property type="match status" value="1"/>
</dbReference>
<comment type="caution">
    <text evidence="5">The sequence shown here is derived from an EMBL/GenBank/DDBJ whole genome shotgun (WGS) entry which is preliminary data.</text>
</comment>
<dbReference type="PANTHER" id="PTHR43095:SF5">
    <property type="entry name" value="XYLULOSE KINASE"/>
    <property type="match status" value="1"/>
</dbReference>
<organism evidence="5">
    <name type="scientific">marine sediment metagenome</name>
    <dbReference type="NCBI Taxonomy" id="412755"/>
    <lineage>
        <taxon>unclassified sequences</taxon>
        <taxon>metagenomes</taxon>
        <taxon>ecological metagenomes</taxon>
    </lineage>
</organism>
<accession>A0A0F9IJU5</accession>
<feature type="region of interest" description="Disordered" evidence="3">
    <location>
        <begin position="299"/>
        <end position="375"/>
    </location>
</feature>
<dbReference type="Pfam" id="PF00370">
    <property type="entry name" value="FGGY_N"/>
    <property type="match status" value="1"/>
</dbReference>
<dbReference type="Gene3D" id="3.30.420.40">
    <property type="match status" value="1"/>
</dbReference>
<dbReference type="SUPFAM" id="SSF53067">
    <property type="entry name" value="Actin-like ATPase domain"/>
    <property type="match status" value="1"/>
</dbReference>
<protein>
    <recommendedName>
        <fullName evidence="4">Carbohydrate kinase FGGY N-terminal domain-containing protein</fullName>
    </recommendedName>
</protein>
<sequence length="375" mass="41337">MADFLLGCDVGTSSTKSAVIDLEGRVLGSHSRAYSLMQNKGHEDGFPGIKAEHRPDEDYWESVAETMRFAVQEARIDPREIRGISVSALSPACILVDKRGRPLQNAHIWMDRRATAECEWIRERIGDDRVFATSANPIDPYFATAKLLWEKRNRPHLYEQTYKLQTAADYPVLCLTGKAVTDYSNAGLIGIAFDIQKRQWDTAMLEELGLDPEKFPEPFPCDEVIGEVTREAAEKCGLYPGIPVVAGTVDCSAAWVAGGAVDDWLDTLPHHEAKQLLEIRKRGSTSQVIALLDRFKEESGYKQPVPETTETKEPAGNGKDKGKPKEPTEAQKAKRTAALAASEAVPRHSGGPPAAEPDDTDFDGGFNESSRRPDD</sequence>
<dbReference type="EMBL" id="LAZR01013851">
    <property type="protein sequence ID" value="KKM20049.1"/>
    <property type="molecule type" value="Genomic_DNA"/>
</dbReference>
<evidence type="ECO:0000256" key="2">
    <source>
        <dbReference type="ARBA" id="ARBA00022777"/>
    </source>
</evidence>
<proteinExistence type="predicted"/>
<dbReference type="InterPro" id="IPR043129">
    <property type="entry name" value="ATPase_NBD"/>
</dbReference>